<proteinExistence type="predicted"/>
<keyword evidence="2" id="KW-1185">Reference proteome</keyword>
<accession>A0ACB9YIS5</accession>
<comment type="caution">
    <text evidence="1">The sequence shown here is derived from an EMBL/GenBank/DDBJ whole genome shotgun (WGS) entry which is preliminary data.</text>
</comment>
<reference evidence="1 2" key="1">
    <citation type="journal article" date="2022" name="New Phytol.">
        <title>Ecological generalism drives hyperdiversity of secondary metabolite gene clusters in xylarialean endophytes.</title>
        <authorList>
            <person name="Franco M.E.E."/>
            <person name="Wisecaver J.H."/>
            <person name="Arnold A.E."/>
            <person name="Ju Y.M."/>
            <person name="Slot J.C."/>
            <person name="Ahrendt S."/>
            <person name="Moore L.P."/>
            <person name="Eastman K.E."/>
            <person name="Scott K."/>
            <person name="Konkel Z."/>
            <person name="Mondo S.J."/>
            <person name="Kuo A."/>
            <person name="Hayes R.D."/>
            <person name="Haridas S."/>
            <person name="Andreopoulos B."/>
            <person name="Riley R."/>
            <person name="LaButti K."/>
            <person name="Pangilinan J."/>
            <person name="Lipzen A."/>
            <person name="Amirebrahimi M."/>
            <person name="Yan J."/>
            <person name="Adam C."/>
            <person name="Keymanesh K."/>
            <person name="Ng V."/>
            <person name="Louie K."/>
            <person name="Northen T."/>
            <person name="Drula E."/>
            <person name="Henrissat B."/>
            <person name="Hsieh H.M."/>
            <person name="Youens-Clark K."/>
            <person name="Lutzoni F."/>
            <person name="Miadlikowska J."/>
            <person name="Eastwood D.C."/>
            <person name="Hamelin R.C."/>
            <person name="Grigoriev I.V."/>
            <person name="U'Ren J.M."/>
        </authorList>
    </citation>
    <scope>NUCLEOTIDE SEQUENCE [LARGE SCALE GENOMIC DNA]</scope>
    <source>
        <strain evidence="1 2">CBS 119005</strain>
    </source>
</reference>
<evidence type="ECO:0000313" key="2">
    <source>
        <dbReference type="Proteomes" id="UP001497700"/>
    </source>
</evidence>
<gene>
    <name evidence="1" type="ORF">F4820DRAFT_201271</name>
</gene>
<dbReference type="Proteomes" id="UP001497700">
    <property type="component" value="Unassembled WGS sequence"/>
</dbReference>
<dbReference type="EMBL" id="MU393687">
    <property type="protein sequence ID" value="KAI4858794.1"/>
    <property type="molecule type" value="Genomic_DNA"/>
</dbReference>
<evidence type="ECO:0000313" key="1">
    <source>
        <dbReference type="EMBL" id="KAI4858794.1"/>
    </source>
</evidence>
<name>A0ACB9YIS5_9PEZI</name>
<sequence length="373" mass="41174">MPLSNIEAGEPVRSAITTALVVVSVIFPVLSAVAIFLRFLARRSARHPIRADDVWIIVAWIFTFTLSVLVWVFTDRSGIDYYKIDPNQGTIYSLELIFISSCLIQFPLSTVKISILLFYRRIFVSRPFRIAVWIAIGVVTIWGLLFFFLVLTQVDPIEDSWKGGRLRYDSTALGLAQVGTSIALDVVVLCFPLPVISRLHMASKRKVAVSLIFWLGAFCCVAAVVRLVFLDQSVRAVVESENNVYLQSKQYIFLILEPNCSIIAACLPCYGPLFAGGRAPESLVRSVRSILSLRSLGSKGSPNGSRNGSNNSNPERGAPRTDSQIELRIQQWPGKVQQDVHCIGGKLSEDVEAAPQEQGNGISVTNGVTVERE</sequence>
<organism evidence="1 2">
    <name type="scientific">Hypoxylon rubiginosum</name>
    <dbReference type="NCBI Taxonomy" id="110542"/>
    <lineage>
        <taxon>Eukaryota</taxon>
        <taxon>Fungi</taxon>
        <taxon>Dikarya</taxon>
        <taxon>Ascomycota</taxon>
        <taxon>Pezizomycotina</taxon>
        <taxon>Sordariomycetes</taxon>
        <taxon>Xylariomycetidae</taxon>
        <taxon>Xylariales</taxon>
        <taxon>Hypoxylaceae</taxon>
        <taxon>Hypoxylon</taxon>
    </lineage>
</organism>
<protein>
    <submittedName>
        <fullName evidence="1">Uncharacterized protein</fullName>
    </submittedName>
</protein>